<protein>
    <recommendedName>
        <fullName evidence="3">HNH endonuclease</fullName>
    </recommendedName>
</protein>
<dbReference type="Proteomes" id="UP000230232">
    <property type="component" value="Unassembled WGS sequence"/>
</dbReference>
<organism evidence="1 2">
    <name type="scientific">Candidatus Yanofskybacteria bacterium CG10_big_fil_rev_8_21_14_0_10_46_23</name>
    <dbReference type="NCBI Taxonomy" id="1975098"/>
    <lineage>
        <taxon>Bacteria</taxon>
        <taxon>Candidatus Yanofskyibacteriota</taxon>
    </lineage>
</organism>
<evidence type="ECO:0000313" key="2">
    <source>
        <dbReference type="Proteomes" id="UP000230232"/>
    </source>
</evidence>
<comment type="caution">
    <text evidence="1">The sequence shown here is derived from an EMBL/GenBank/DDBJ whole genome shotgun (WGS) entry which is preliminary data.</text>
</comment>
<gene>
    <name evidence="1" type="ORF">COV31_01665</name>
</gene>
<dbReference type="AlphaFoldDB" id="A0A2H0R4D9"/>
<dbReference type="EMBL" id="PCXO01000006">
    <property type="protein sequence ID" value="PIR41383.1"/>
    <property type="molecule type" value="Genomic_DNA"/>
</dbReference>
<evidence type="ECO:0000313" key="1">
    <source>
        <dbReference type="EMBL" id="PIR41383.1"/>
    </source>
</evidence>
<accession>A0A2H0R4D9</accession>
<sequence length="149" mass="17521">MKRCNLCGKKRPENEFHFKNKARGLRHGQCSECSRAQVKNHYKKNRPYYLLKAKTRNKNLRLTARNYIREYLSRNTCIDCGESDPIVLEFDHREDKFKEISNLIKGTYPLEIIKKEVGKCDIRCANCHRKKTAKEFGWSRNKDGNAPVA</sequence>
<evidence type="ECO:0008006" key="3">
    <source>
        <dbReference type="Google" id="ProtNLM"/>
    </source>
</evidence>
<reference evidence="1 2" key="1">
    <citation type="submission" date="2017-09" db="EMBL/GenBank/DDBJ databases">
        <title>Depth-based differentiation of microbial function through sediment-hosted aquifers and enrichment of novel symbionts in the deep terrestrial subsurface.</title>
        <authorList>
            <person name="Probst A.J."/>
            <person name="Ladd B."/>
            <person name="Jarett J.K."/>
            <person name="Geller-Mcgrath D.E."/>
            <person name="Sieber C.M."/>
            <person name="Emerson J.B."/>
            <person name="Anantharaman K."/>
            <person name="Thomas B.C."/>
            <person name="Malmstrom R."/>
            <person name="Stieglmeier M."/>
            <person name="Klingl A."/>
            <person name="Woyke T."/>
            <person name="Ryan C.M."/>
            <person name="Banfield J.F."/>
        </authorList>
    </citation>
    <scope>NUCLEOTIDE SEQUENCE [LARGE SCALE GENOMIC DNA]</scope>
    <source>
        <strain evidence="1">CG10_big_fil_rev_8_21_14_0_10_46_23</strain>
    </source>
</reference>
<proteinExistence type="predicted"/>
<name>A0A2H0R4D9_9BACT</name>